<proteinExistence type="predicted"/>
<feature type="compositionally biased region" description="Acidic residues" evidence="1">
    <location>
        <begin position="207"/>
        <end position="217"/>
    </location>
</feature>
<protein>
    <submittedName>
        <fullName evidence="2">LPXTG cell wall anchor domain-containing protein</fullName>
    </submittedName>
</protein>
<keyword evidence="3" id="KW-1185">Reference proteome</keyword>
<dbReference type="Proteomes" id="UP000475214">
    <property type="component" value="Unassembled WGS sequence"/>
</dbReference>
<comment type="caution">
    <text evidence="2">The sequence shown here is derived from an EMBL/GenBank/DDBJ whole genome shotgun (WGS) entry which is preliminary data.</text>
</comment>
<organism evidence="2 3">
    <name type="scientific">Phytoactinopolyspora halotolerans</name>
    <dbReference type="NCBI Taxonomy" id="1981512"/>
    <lineage>
        <taxon>Bacteria</taxon>
        <taxon>Bacillati</taxon>
        <taxon>Actinomycetota</taxon>
        <taxon>Actinomycetes</taxon>
        <taxon>Jiangellales</taxon>
        <taxon>Jiangellaceae</taxon>
        <taxon>Phytoactinopolyspora</taxon>
    </lineage>
</organism>
<feature type="region of interest" description="Disordered" evidence="1">
    <location>
        <begin position="103"/>
        <end position="133"/>
    </location>
</feature>
<dbReference type="RefSeq" id="WP_163742652.1">
    <property type="nucleotide sequence ID" value="NZ_JAAGOA010000020.1"/>
</dbReference>
<feature type="region of interest" description="Disordered" evidence="1">
    <location>
        <begin position="145"/>
        <end position="230"/>
    </location>
</feature>
<dbReference type="AlphaFoldDB" id="A0A6L9SDJ9"/>
<name>A0A6L9SDJ9_9ACTN</name>
<feature type="compositionally biased region" description="Basic and acidic residues" evidence="1">
    <location>
        <begin position="256"/>
        <end position="271"/>
    </location>
</feature>
<dbReference type="NCBIfam" id="TIGR01167">
    <property type="entry name" value="LPXTG_anchor"/>
    <property type="match status" value="1"/>
</dbReference>
<feature type="region of interest" description="Disordered" evidence="1">
    <location>
        <begin position="1"/>
        <end position="43"/>
    </location>
</feature>
<evidence type="ECO:0000313" key="2">
    <source>
        <dbReference type="EMBL" id="NEE03213.1"/>
    </source>
</evidence>
<evidence type="ECO:0000256" key="1">
    <source>
        <dbReference type="SAM" id="MobiDB-lite"/>
    </source>
</evidence>
<feature type="compositionally biased region" description="Low complexity" evidence="1">
    <location>
        <begin position="291"/>
        <end position="300"/>
    </location>
</feature>
<reference evidence="2 3" key="1">
    <citation type="submission" date="2020-02" db="EMBL/GenBank/DDBJ databases">
        <authorList>
            <person name="Li X.-J."/>
            <person name="Han X.-M."/>
        </authorList>
    </citation>
    <scope>NUCLEOTIDE SEQUENCE [LARGE SCALE GENOMIC DNA]</scope>
    <source>
        <strain evidence="2 3">CCTCC AB 2017055</strain>
    </source>
</reference>
<feature type="region of interest" description="Disordered" evidence="1">
    <location>
        <begin position="256"/>
        <end position="315"/>
    </location>
</feature>
<gene>
    <name evidence="2" type="ORF">G1H10_23890</name>
</gene>
<evidence type="ECO:0000313" key="3">
    <source>
        <dbReference type="Proteomes" id="UP000475214"/>
    </source>
</evidence>
<sequence>MSAAQASEATQPPEDAAGQVELSGPADCVPEGTEEVTISATNPGSGQVQFVLTSANEFSTVVQLLSPGDNIELVVPYEPGAQVVAQNSGWAFSELTLPEWCRAAENDTEQDTETENDANQDAEQKSGSGDCEAYKNSSAWCDDNVADYNCPDIDDSHKPIELVDPENDPFRLDADADGEGCEADVDGGGNDAGDESGGDGGSGAEGGTEETPDDGSGDDPNAAGSGDCDAYVDSSEWCEAQVADYDCDEIDDGYKPIELRDADNDPFRLDADADGAGCEGDVDDDDGANGDGDTSGSDESGSGDDAEGSLPDTGTGVLPMALAALALLSGGVVLRSRRAASAGI</sequence>
<feature type="compositionally biased region" description="Polar residues" evidence="1">
    <location>
        <begin position="1"/>
        <end position="10"/>
    </location>
</feature>
<feature type="compositionally biased region" description="Acidic residues" evidence="1">
    <location>
        <begin position="106"/>
        <end position="120"/>
    </location>
</feature>
<feature type="compositionally biased region" description="Acidic residues" evidence="1">
    <location>
        <begin position="175"/>
        <end position="185"/>
    </location>
</feature>
<accession>A0A6L9SDJ9</accession>
<dbReference type="EMBL" id="JAAGOA010000020">
    <property type="protein sequence ID" value="NEE03213.1"/>
    <property type="molecule type" value="Genomic_DNA"/>
</dbReference>